<name>A0A4R6WY80_9PROT</name>
<feature type="signal peptide" evidence="2">
    <location>
        <begin position="1"/>
        <end position="35"/>
    </location>
</feature>
<proteinExistence type="predicted"/>
<keyword evidence="2" id="KW-0732">Signal</keyword>
<organism evidence="3 4">
    <name type="scientific">Dongia mobilis</name>
    <dbReference type="NCBI Taxonomy" id="578943"/>
    <lineage>
        <taxon>Bacteria</taxon>
        <taxon>Pseudomonadati</taxon>
        <taxon>Pseudomonadota</taxon>
        <taxon>Alphaproteobacteria</taxon>
        <taxon>Rhodospirillales</taxon>
        <taxon>Dongiaceae</taxon>
        <taxon>Dongia</taxon>
    </lineage>
</organism>
<feature type="chain" id="PRO_5020887505" description="Tetratricopeptide repeat protein" evidence="2">
    <location>
        <begin position="36"/>
        <end position="1262"/>
    </location>
</feature>
<evidence type="ECO:0000256" key="2">
    <source>
        <dbReference type="SAM" id="SignalP"/>
    </source>
</evidence>
<feature type="region of interest" description="Disordered" evidence="1">
    <location>
        <begin position="155"/>
        <end position="186"/>
    </location>
</feature>
<sequence length="1262" mass="132724">MRPCAMRTMPLALLRFALCQLLAVTFFFCTASAFAQDAASVRGELRDDFGRLVMDWGSVAPPAMAIELQPNQMVLRFDRPVRIDTAALRANLKAYFRDATLSGDSRSLLLGLKKPVTYRARTEGNRITLDVGQPGEAVFANENNSAAIPAAPAPATAELPPAVPSPLPPETTAAAETPPAGAPAVRVRTGEHDGYSRLAIDWPGVDFSISQDGRAVELVFDGVADIDLAALQRRQPKRLAEAVLRRDAAGKQVLALRVPDNVTAISFRNGDTIVLDLKDGAPPPATAPSVSAPDLVATAPAGAVAQPAAPVMASPGEPPPAQAGTPPAQAETPPAQAEVPAQQPTPPAGLATLGGDPLQPDLQSAPPVGDGAGDGAAPPVAQAPVPQIVTPVVITKEPAATPAAAPPAPVAISASAVPADNGAVLRFAFPQATALAAFRRGDAFWLVFARPGEVDPAALVRAAPILTGLARIDTPYGTVLRLPATGRLGGANMGADIIGDGRSWQISLGPGRNLRPATELGQRRETLGNGGTSLLFQVPEPGAAIALVDPEGGDRLAVIPVLEPGLGLATGADWPDFRVLGSFQGVAVIPVSDRARVESLPNGVVVTTVGDMSPPLMAETAPPPLDETTAPPGEAVVPQDATSPAAAPVEAVAPAGEVAGLFDLPAWRRGGEATYAADDAALRAAVEAAPPSQKPAANLALAQFRFAHGRNAEAVEALDQLRGTPLGGDPLAQTLRGAALALMGRDQDAAETLSDQRLAAIPEARLFRGYLAARARDWPAAADAFKAVLPKLDDYPKPARMTLRRAGAEALIVAGDPLTAQTFLDGMRLDSPNSEERAYHDYLSGRQQLRLGARDKAAEVWQGLAQSPVPEVRARSQFDLTEMLLEDGAIDARAAAANLEALRFVWRGDDFEFDLLNRLGQLYLASDQPRRGLTTLRQAATNFPTNPGAKSATDAMSQAFHDLYLGNRADRLPPLTAVALYDEFRELTPSGSEGDRMITALADRLVKVDLLDNAARLLENQVTKRLSGLDKARAGTRWAAVSLLNGQPGQALVAIQESEMPDMPPELMRERRRLQARALFETGDTLRGLALVRDDSSLDGLWLKADLQWRLREWPAAAVALDDLVRAEAARLRLALPSEPTAEDLADDPATALTDPGDAEAIAAQRDNSFNEVLAPLILNQATALSLANDRAGLRRLARLHGQQMAKGPYATAFATLTSPRTNLADSITAAMESVDQLGAFVEDYRARLRASSLSAPGEPAL</sequence>
<feature type="compositionally biased region" description="Low complexity" evidence="1">
    <location>
        <begin position="170"/>
        <end position="184"/>
    </location>
</feature>
<reference evidence="3 4" key="1">
    <citation type="submission" date="2019-03" db="EMBL/GenBank/DDBJ databases">
        <title>Genomic Encyclopedia of Type Strains, Phase III (KMG-III): the genomes of soil and plant-associated and newly described type strains.</title>
        <authorList>
            <person name="Whitman W."/>
        </authorList>
    </citation>
    <scope>NUCLEOTIDE SEQUENCE [LARGE SCALE GENOMIC DNA]</scope>
    <source>
        <strain evidence="3 4">CGMCC 1.7660</strain>
    </source>
</reference>
<keyword evidence="4" id="KW-1185">Reference proteome</keyword>
<feature type="region of interest" description="Disordered" evidence="1">
    <location>
        <begin position="307"/>
        <end position="381"/>
    </location>
</feature>
<protein>
    <recommendedName>
        <fullName evidence="5">Tetratricopeptide repeat protein</fullName>
    </recommendedName>
</protein>
<evidence type="ECO:0008006" key="5">
    <source>
        <dbReference type="Google" id="ProtNLM"/>
    </source>
</evidence>
<dbReference type="Gene3D" id="1.25.40.10">
    <property type="entry name" value="Tetratricopeptide repeat domain"/>
    <property type="match status" value="1"/>
</dbReference>
<feature type="compositionally biased region" description="Low complexity" evidence="1">
    <location>
        <begin position="365"/>
        <end position="381"/>
    </location>
</feature>
<dbReference type="InterPro" id="IPR011990">
    <property type="entry name" value="TPR-like_helical_dom_sf"/>
</dbReference>
<dbReference type="Proteomes" id="UP000295783">
    <property type="component" value="Unassembled WGS sequence"/>
</dbReference>
<evidence type="ECO:0000313" key="4">
    <source>
        <dbReference type="Proteomes" id="UP000295783"/>
    </source>
</evidence>
<gene>
    <name evidence="3" type="ORF">A8950_0944</name>
</gene>
<comment type="caution">
    <text evidence="3">The sequence shown here is derived from an EMBL/GenBank/DDBJ whole genome shotgun (WGS) entry which is preliminary data.</text>
</comment>
<evidence type="ECO:0000313" key="3">
    <source>
        <dbReference type="EMBL" id="TDQ84393.1"/>
    </source>
</evidence>
<evidence type="ECO:0000256" key="1">
    <source>
        <dbReference type="SAM" id="MobiDB-lite"/>
    </source>
</evidence>
<dbReference type="EMBL" id="SNYW01000006">
    <property type="protein sequence ID" value="TDQ84393.1"/>
    <property type="molecule type" value="Genomic_DNA"/>
</dbReference>
<accession>A0A4R6WY80</accession>
<feature type="compositionally biased region" description="Low complexity" evidence="1">
    <location>
        <begin position="322"/>
        <end position="342"/>
    </location>
</feature>
<dbReference type="AlphaFoldDB" id="A0A4R6WY80"/>
<dbReference type="SUPFAM" id="SSF48452">
    <property type="entry name" value="TPR-like"/>
    <property type="match status" value="1"/>
</dbReference>